<evidence type="ECO:0000259" key="2">
    <source>
        <dbReference type="PROSITE" id="PS51782"/>
    </source>
</evidence>
<dbReference type="PROSITE" id="PS51782">
    <property type="entry name" value="LYSM"/>
    <property type="match status" value="4"/>
</dbReference>
<dbReference type="SMART" id="SM00257">
    <property type="entry name" value="LysM"/>
    <property type="match status" value="4"/>
</dbReference>
<evidence type="ECO:0000313" key="4">
    <source>
        <dbReference type="Proteomes" id="UP000322524"/>
    </source>
</evidence>
<feature type="domain" description="LysM" evidence="2">
    <location>
        <begin position="223"/>
        <end position="266"/>
    </location>
</feature>
<evidence type="ECO:0000313" key="3">
    <source>
        <dbReference type="EMBL" id="TYS63467.1"/>
    </source>
</evidence>
<dbReference type="InterPro" id="IPR018392">
    <property type="entry name" value="LysM"/>
</dbReference>
<evidence type="ECO:0000256" key="1">
    <source>
        <dbReference type="SAM" id="Phobius"/>
    </source>
</evidence>
<dbReference type="Proteomes" id="UP000322524">
    <property type="component" value="Unassembled WGS sequence"/>
</dbReference>
<protein>
    <submittedName>
        <fullName evidence="3">LysM peptidoglycan-binding domain-containing protein</fullName>
    </submittedName>
</protein>
<dbReference type="Pfam" id="PF01476">
    <property type="entry name" value="LysM"/>
    <property type="match status" value="4"/>
</dbReference>
<dbReference type="OrthoDB" id="2572716at2"/>
<reference evidence="3 4" key="1">
    <citation type="submission" date="2019-08" db="EMBL/GenBank/DDBJ databases">
        <title>Bacillus genomes from the desert of Cuatro Cienegas, Coahuila.</title>
        <authorList>
            <person name="Olmedo-Alvarez G."/>
        </authorList>
    </citation>
    <scope>NUCLEOTIDE SEQUENCE [LARGE SCALE GENOMIC DNA]</scope>
    <source>
        <strain evidence="3 4">CH28_1T</strain>
    </source>
</reference>
<dbReference type="InterPro" id="IPR036779">
    <property type="entry name" value="LysM_dom_sf"/>
</dbReference>
<proteinExistence type="predicted"/>
<feature type="transmembrane region" description="Helical" evidence="1">
    <location>
        <begin position="29"/>
        <end position="46"/>
    </location>
</feature>
<dbReference type="GO" id="GO:0008932">
    <property type="term" value="F:lytic endotransglycosylase activity"/>
    <property type="evidence" value="ECO:0007669"/>
    <property type="project" value="TreeGrafter"/>
</dbReference>
<name>A0A5D4SIF6_9BACI</name>
<dbReference type="AlphaFoldDB" id="A0A5D4SIF6"/>
<feature type="domain" description="LysM" evidence="2">
    <location>
        <begin position="114"/>
        <end position="157"/>
    </location>
</feature>
<dbReference type="SUPFAM" id="SSF54106">
    <property type="entry name" value="LysM domain"/>
    <property type="match status" value="4"/>
</dbReference>
<keyword evidence="1" id="KW-0472">Membrane</keyword>
<keyword evidence="1" id="KW-1133">Transmembrane helix</keyword>
<dbReference type="Gene3D" id="3.10.350.10">
    <property type="entry name" value="LysM domain"/>
    <property type="match status" value="4"/>
</dbReference>
<dbReference type="EMBL" id="VTEV01000010">
    <property type="protein sequence ID" value="TYS63467.1"/>
    <property type="molecule type" value="Genomic_DNA"/>
</dbReference>
<organism evidence="3 4">
    <name type="scientific">Sutcliffiella horikoshii</name>
    <dbReference type="NCBI Taxonomy" id="79883"/>
    <lineage>
        <taxon>Bacteria</taxon>
        <taxon>Bacillati</taxon>
        <taxon>Bacillota</taxon>
        <taxon>Bacilli</taxon>
        <taxon>Bacillales</taxon>
        <taxon>Bacillaceae</taxon>
        <taxon>Sutcliffiella</taxon>
    </lineage>
</organism>
<feature type="domain" description="LysM" evidence="2">
    <location>
        <begin position="162"/>
        <end position="205"/>
    </location>
</feature>
<sequence length="342" mass="37602">MVESQNVRSRKERIETQKRINKGKRDKKIVSYVLAGTLAVSAFITVNARGEVLANEAVHQVKPGDTLFSLAQKYGVSVKELKDLNGLKSDIIKVGQILQLSESGTKEVEENKKLTHEVSSGDTLFSIAKKYGLSITELKQVNNLKTDLIKVGQVLKVGTKATYYKVMAGDTLFSISEKFNVTVGSIQKENNLTTDTIHIGQQLIIPASNHDVVEKSQEKVTKAFYTVAPGETLWGIAKKFNMSAHKIKKDNHMSTDVVLIGQELKIQSDGMLKANAVITGVVDQNSVEFLIEGEKEPVVLRVAYGTAPNYDIISGAELTIIYKKGISPVLVDLVFANEEFGY</sequence>
<accession>A0A5D4SIF6</accession>
<feature type="domain" description="LysM" evidence="2">
    <location>
        <begin position="57"/>
        <end position="100"/>
    </location>
</feature>
<dbReference type="PANTHER" id="PTHR33734:SF22">
    <property type="entry name" value="MEMBRANE-BOUND LYTIC MUREIN TRANSGLYCOSYLASE D"/>
    <property type="match status" value="1"/>
</dbReference>
<dbReference type="RefSeq" id="WP_148989883.1">
    <property type="nucleotide sequence ID" value="NZ_VTEV01000010.1"/>
</dbReference>
<gene>
    <name evidence="3" type="ORF">FZC76_19805</name>
</gene>
<dbReference type="PANTHER" id="PTHR33734">
    <property type="entry name" value="LYSM DOMAIN-CONTAINING GPI-ANCHORED PROTEIN 2"/>
    <property type="match status" value="1"/>
</dbReference>
<keyword evidence="1" id="KW-0812">Transmembrane</keyword>
<dbReference type="CDD" id="cd00118">
    <property type="entry name" value="LysM"/>
    <property type="match status" value="4"/>
</dbReference>
<comment type="caution">
    <text evidence="3">The sequence shown here is derived from an EMBL/GenBank/DDBJ whole genome shotgun (WGS) entry which is preliminary data.</text>
</comment>